<feature type="compositionally biased region" description="Polar residues" evidence="2">
    <location>
        <begin position="1292"/>
        <end position="1313"/>
    </location>
</feature>
<dbReference type="KEGG" id="vde:111250345"/>
<feature type="region of interest" description="Disordered" evidence="2">
    <location>
        <begin position="158"/>
        <end position="182"/>
    </location>
</feature>
<feature type="region of interest" description="Disordered" evidence="2">
    <location>
        <begin position="1079"/>
        <end position="1139"/>
    </location>
</feature>
<feature type="region of interest" description="Disordered" evidence="2">
    <location>
        <begin position="212"/>
        <end position="266"/>
    </location>
</feature>
<feature type="compositionally biased region" description="Polar residues" evidence="2">
    <location>
        <begin position="9"/>
        <end position="21"/>
    </location>
</feature>
<dbReference type="GO" id="GO:0035591">
    <property type="term" value="F:signaling adaptor activity"/>
    <property type="evidence" value="ECO:0007669"/>
    <property type="project" value="TreeGrafter"/>
</dbReference>
<dbReference type="PANTHER" id="PTHR24155:SF11">
    <property type="entry name" value="CASKIN, ISOFORM B"/>
    <property type="match status" value="1"/>
</dbReference>
<dbReference type="GO" id="GO:0005925">
    <property type="term" value="C:focal adhesion"/>
    <property type="evidence" value="ECO:0007669"/>
    <property type="project" value="TreeGrafter"/>
</dbReference>
<dbReference type="PROSITE" id="PS50105">
    <property type="entry name" value="SAM_DOMAIN"/>
    <property type="match status" value="2"/>
</dbReference>
<reference evidence="4" key="1">
    <citation type="submission" date="2021-01" db="UniProtKB">
        <authorList>
            <consortium name="EnsemblMetazoa"/>
        </authorList>
    </citation>
    <scope>IDENTIFICATION</scope>
</reference>
<dbReference type="GO" id="GO:0030424">
    <property type="term" value="C:axon"/>
    <property type="evidence" value="ECO:0007669"/>
    <property type="project" value="TreeGrafter"/>
</dbReference>
<feature type="domain" description="SAM" evidence="3">
    <location>
        <begin position="650"/>
        <end position="713"/>
    </location>
</feature>
<feature type="compositionally biased region" description="Low complexity" evidence="2">
    <location>
        <begin position="1094"/>
        <end position="1117"/>
    </location>
</feature>
<feature type="compositionally biased region" description="Polar residues" evidence="2">
    <location>
        <begin position="1430"/>
        <end position="1448"/>
    </location>
</feature>
<feature type="region of interest" description="Disordered" evidence="2">
    <location>
        <begin position="555"/>
        <end position="582"/>
    </location>
</feature>
<feature type="region of interest" description="Disordered" evidence="2">
    <location>
        <begin position="1505"/>
        <end position="1528"/>
    </location>
</feature>
<dbReference type="CDD" id="cd09497">
    <property type="entry name" value="SAM_caskin1_2_repeat1"/>
    <property type="match status" value="1"/>
</dbReference>
<feature type="region of interest" description="Disordered" evidence="2">
    <location>
        <begin position="1"/>
        <end position="21"/>
    </location>
</feature>
<feature type="compositionally biased region" description="Low complexity" evidence="2">
    <location>
        <begin position="1386"/>
        <end position="1429"/>
    </location>
</feature>
<keyword evidence="1" id="KW-0175">Coiled coil</keyword>
<dbReference type="Proteomes" id="UP000594260">
    <property type="component" value="Unplaced"/>
</dbReference>
<dbReference type="GeneID" id="111250345"/>
<evidence type="ECO:0000256" key="2">
    <source>
        <dbReference type="SAM" id="MobiDB-lite"/>
    </source>
</evidence>
<feature type="region of interest" description="Disordered" evidence="2">
    <location>
        <begin position="1378"/>
        <end position="1493"/>
    </location>
</feature>
<dbReference type="SUPFAM" id="SSF47769">
    <property type="entry name" value="SAM/Pointed domain"/>
    <property type="match status" value="2"/>
</dbReference>
<feature type="region of interest" description="Disordered" evidence="2">
    <location>
        <begin position="413"/>
        <end position="482"/>
    </location>
</feature>
<dbReference type="InterPro" id="IPR035497">
    <property type="entry name" value="Caskin1/2_SAM_1"/>
</dbReference>
<evidence type="ECO:0000313" key="4">
    <source>
        <dbReference type="EnsemblMetazoa" id="XP_022661188"/>
    </source>
</evidence>
<sequence length="1883" mass="202446">MDIKGGNIVQGQPDSEQLNSHTFPKLPVYATIGRRSMARVHLAQGFETPIWTGSPQGVVCFTTSSPSSKAGAFTERKNSKRWSFYGGSGNSKRDSSSHNGNDKMTSRKKGNKSHEHRNGVNGVSGNGKCPPPSPLRLTPEPEDITDRLCLRRRWTTRESSKRPVNVFEPQTHDGDDTEPGKKIPLWKAVNANISSEDNPVVPVSSQSLMYSWKGKESPPDVPDSRQILSDDPVSSLMRSPKPTRSLSVESTISTSGSSTISNTRSLSLRRTNCPSLLGSYLASSEGNDGDDDKSGSALALIRKKPSLRKIELPKLENHMPSLDQVKALLLEEARNLSDTVRAIPMPSRPSSSQEGTADLSLAKRVGAASSTSNLLAKLSGSFVTNSDTISPDQKHKVISVPVIQTMPLLHRNHSLKLHDRPNSNFKPLIRRKPTIYNGKLNQNNSAEGADVRPTSKPNSVTSTVISDAPQRLTSRSSNSSDSQCAALSSLSASTTSSLYTERGASDQQPLLSALTSNDDRNRPVDIRHDIDDVLIMDLLKNLNINANEKNLLRQTSKQRQCQCISPPPSIQEQRSRGKTVASASIKHQQGLHCIVPIEDPHSSGNTVLTNSENEQDAQDYADASSVQRPSYDPSVSSSGPSISSDLLLDKDQEILSAWLRSIQSEECLGLFVAAGYDMPTISRMTPEDLTAIGVTKPAHRRRLFAEISKLNISDGIPDYKPDSLSLLLKLLRLEEYEATLVSQGYDSVDKVAELTWEDIDDIGITKLGHQKKLTLAIKKIKNFPRFQPAFRPLAPSSSSHHSFARHSSIDLGNPHARPITVPVPPEQYESAAWMPTPLQHSVSQTESLTLPHHRQVNEFNRQIEVQLADEQLYFAWQQQQEHDAIFAQQPALRGRSLESLEHNFEWYDLMNSWRNQMMTDASGGGPHYIEGTSTLQRPRGLLGHKTNSRPVAKVQGTSTVSIRDQITTNASGCGSSGQEHGDATDEAAKSELLAGQGPIPPKRGGGSSVLPPAGVTKAHDVGDTAFATCVQSLTSRFTLDTCEGGEGIEGSSNALSLSLAAHGDAHALALARSQLSSASSAHIPWPPPPPEPPATAGSAGSLPLSTSGSSTTTSPSGPYRPPRSPRRERSPVPPGDSTALAPQVIELNQAMQSELKIKLKQRNHQAVGSNNPAVAAQDQHLKELPKPAKSDADLEREKFLAKLESVRKKSERKEGAVSTSGSGITGAGGLAAVSQHQQNGKGPLLARKGVDKDKEHNSDRKVTRKDGIEDPKDKTAKETTAGSVGKDAAKGSISTPSSQQVELNNGKKSCSMNRNPIEKEIRSLQECVASVMDPKAEPTTVSRSGTSVEDDPTDYDTNPFTALLSKIEKNVDKEFLARKRNEKAATAKTASSNTTTTTATKTTTTATMTTSNSSARPSSGNGTHTTNTSVPSHSHSSNVERTISYSTANNNNNKNKASHAHTVSSNHRSSTNGASTKIASGSGAATGVGPGLDNNSLVIDTSFKRLSSSSKGGPGYGHHQSQPAAPSIDIRPIEVKLEGPGFAGTSTINNLNRPYEIARSTKAEPILTQNKFFSTIGVETKVINLEDRPHRKSDAGLPSARVIIGNSYSGTASSNNSGDNHQPHSRQISADGSRMTSTPGHSIPTGIPVSNKHHQLASTTINGNHRVHSHSHSQTPSSQSQANNKPAMKFGKQSDGATVVRVGPDASQQLQAAQAEFDNKFENLNNVSKESEKEKRILEVQEVYEISDEQSAGSLREGLVSSARKIFEIVGGGGTSKTSPGNSGSPSPAIPRRNSVKRDNVPAPPPRPQRAPEVPPRNLTQTLTTTVASGAAPQDFYIGESSTSAVHLPSKNPPRRVPETPKVIQDIEHMLSSLTDQLDAMLD</sequence>
<proteinExistence type="predicted"/>
<evidence type="ECO:0000259" key="3">
    <source>
        <dbReference type="PROSITE" id="PS50105"/>
    </source>
</evidence>
<dbReference type="FunFam" id="1.10.150.50:FF:000028">
    <property type="entry name" value="caskin-2 isoform X2"/>
    <property type="match status" value="1"/>
</dbReference>
<feature type="compositionally biased region" description="Polar residues" evidence="2">
    <location>
        <begin position="1606"/>
        <end position="1640"/>
    </location>
</feature>
<dbReference type="GO" id="GO:0019903">
    <property type="term" value="F:protein phosphatase binding"/>
    <property type="evidence" value="ECO:0007669"/>
    <property type="project" value="TreeGrafter"/>
</dbReference>
<feature type="region of interest" description="Disordered" evidence="2">
    <location>
        <begin position="614"/>
        <end position="643"/>
    </location>
</feature>
<name>A0A7M7K4I9_VARDE</name>
<feature type="compositionally biased region" description="Basic and acidic residues" evidence="2">
    <location>
        <begin position="1179"/>
        <end position="1215"/>
    </location>
</feature>
<evidence type="ECO:0000313" key="5">
    <source>
        <dbReference type="Proteomes" id="UP000594260"/>
    </source>
</evidence>
<feature type="compositionally biased region" description="Low complexity" evidence="2">
    <location>
        <begin position="629"/>
        <end position="643"/>
    </location>
</feature>
<feature type="compositionally biased region" description="Polar residues" evidence="2">
    <location>
        <begin position="455"/>
        <end position="465"/>
    </location>
</feature>
<feature type="region of interest" description="Disordered" evidence="2">
    <location>
        <begin position="1331"/>
        <end position="1359"/>
    </location>
</feature>
<dbReference type="InterPro" id="IPR001660">
    <property type="entry name" value="SAM"/>
</dbReference>
<feature type="region of interest" description="Disordered" evidence="2">
    <location>
        <begin position="1771"/>
        <end position="1819"/>
    </location>
</feature>
<feature type="compositionally biased region" description="Pro residues" evidence="2">
    <location>
        <begin position="1802"/>
        <end position="1815"/>
    </location>
</feature>
<dbReference type="InParanoid" id="A0A7M7K4I9"/>
<feature type="region of interest" description="Disordered" evidence="2">
    <location>
        <begin position="1664"/>
        <end position="1693"/>
    </location>
</feature>
<dbReference type="RefSeq" id="XP_022661188.1">
    <property type="nucleotide sequence ID" value="XM_022805453.1"/>
</dbReference>
<accession>A0A7M7K4I9</accession>
<feature type="compositionally biased region" description="Polar residues" evidence="2">
    <location>
        <begin position="1776"/>
        <end position="1786"/>
    </location>
</feature>
<dbReference type="GO" id="GO:0007185">
    <property type="term" value="P:cell surface receptor protein tyrosine phosphatase signaling pathway"/>
    <property type="evidence" value="ECO:0007669"/>
    <property type="project" value="TreeGrafter"/>
</dbReference>
<organism evidence="4 5">
    <name type="scientific">Varroa destructor</name>
    <name type="common">Honeybee mite</name>
    <dbReference type="NCBI Taxonomy" id="109461"/>
    <lineage>
        <taxon>Eukaryota</taxon>
        <taxon>Metazoa</taxon>
        <taxon>Ecdysozoa</taxon>
        <taxon>Arthropoda</taxon>
        <taxon>Chelicerata</taxon>
        <taxon>Arachnida</taxon>
        <taxon>Acari</taxon>
        <taxon>Parasitiformes</taxon>
        <taxon>Mesostigmata</taxon>
        <taxon>Gamasina</taxon>
        <taxon>Dermanyssoidea</taxon>
        <taxon>Varroidae</taxon>
        <taxon>Varroa</taxon>
    </lineage>
</organism>
<feature type="compositionally biased region" description="Basic and acidic residues" evidence="2">
    <location>
        <begin position="170"/>
        <end position="181"/>
    </location>
</feature>
<feature type="region of interest" description="Disordered" evidence="2">
    <location>
        <begin position="994"/>
        <end position="1015"/>
    </location>
</feature>
<dbReference type="OrthoDB" id="5314041at2759"/>
<feature type="compositionally biased region" description="Polar residues" evidence="2">
    <location>
        <begin position="1461"/>
        <end position="1479"/>
    </location>
</feature>
<dbReference type="SMART" id="SM00454">
    <property type="entry name" value="SAM"/>
    <property type="match status" value="2"/>
</dbReference>
<feature type="compositionally biased region" description="Basic and acidic residues" evidence="2">
    <location>
        <begin position="1248"/>
        <end position="1277"/>
    </location>
</feature>
<protein>
    <recommendedName>
        <fullName evidence="3">SAM domain-containing protein</fullName>
    </recommendedName>
</protein>
<feature type="region of interest" description="Disordered" evidence="2">
    <location>
        <begin position="1159"/>
        <end position="1313"/>
    </location>
</feature>
<feature type="compositionally biased region" description="Basic and acidic residues" evidence="2">
    <location>
        <begin position="91"/>
        <end position="105"/>
    </location>
</feature>
<keyword evidence="5" id="KW-1185">Reference proteome</keyword>
<dbReference type="EnsemblMetazoa" id="XM_022805453">
    <property type="protein sequence ID" value="XP_022661188"/>
    <property type="gene ID" value="LOC111250345"/>
</dbReference>
<dbReference type="InterPro" id="IPR013761">
    <property type="entry name" value="SAM/pointed_sf"/>
</dbReference>
<feature type="compositionally biased region" description="Pro residues" evidence="2">
    <location>
        <begin position="1084"/>
        <end position="1093"/>
    </location>
</feature>
<feature type="region of interest" description="Disordered" evidence="2">
    <location>
        <begin position="1606"/>
        <end position="1650"/>
    </location>
</feature>
<feature type="compositionally biased region" description="Polar residues" evidence="2">
    <location>
        <begin position="505"/>
        <end position="516"/>
    </location>
</feature>
<feature type="region of interest" description="Disordered" evidence="2">
    <location>
        <begin position="498"/>
        <end position="524"/>
    </location>
</feature>
<feature type="region of interest" description="Disordered" evidence="2">
    <location>
        <begin position="1840"/>
        <end position="1859"/>
    </location>
</feature>
<feature type="coiled-coil region" evidence="1">
    <location>
        <begin position="1710"/>
        <end position="1741"/>
    </location>
</feature>
<evidence type="ECO:0000256" key="1">
    <source>
        <dbReference type="SAM" id="Coils"/>
    </source>
</evidence>
<feature type="compositionally biased region" description="Low complexity" evidence="2">
    <location>
        <begin position="472"/>
        <end position="482"/>
    </location>
</feature>
<dbReference type="Pfam" id="PF00536">
    <property type="entry name" value="SAM_1"/>
    <property type="match status" value="2"/>
</dbReference>
<feature type="region of interest" description="Disordered" evidence="2">
    <location>
        <begin position="81"/>
        <end position="141"/>
    </location>
</feature>
<feature type="compositionally biased region" description="Low complexity" evidence="2">
    <location>
        <begin position="244"/>
        <end position="266"/>
    </location>
</feature>
<dbReference type="GO" id="GO:0007409">
    <property type="term" value="P:axonogenesis"/>
    <property type="evidence" value="ECO:0007669"/>
    <property type="project" value="TreeGrafter"/>
</dbReference>
<feature type="compositionally biased region" description="Low complexity" evidence="2">
    <location>
        <begin position="1672"/>
        <end position="1681"/>
    </location>
</feature>
<dbReference type="PANTHER" id="PTHR24155">
    <property type="entry name" value="OSTEOCLAST-STIMULATING FACTOR 1"/>
    <property type="match status" value="1"/>
</dbReference>
<dbReference type="Gene3D" id="1.10.150.50">
    <property type="entry name" value="Transcription Factor, Ets-1"/>
    <property type="match status" value="2"/>
</dbReference>
<feature type="domain" description="SAM" evidence="3">
    <location>
        <begin position="719"/>
        <end position="783"/>
    </location>
</feature>